<dbReference type="EMBL" id="CP047045">
    <property type="protein sequence ID" value="QGZ95518.1"/>
    <property type="molecule type" value="Genomic_DNA"/>
</dbReference>
<organism evidence="1 2">
    <name type="scientific">Terricaulis silvestris</name>
    <dbReference type="NCBI Taxonomy" id="2686094"/>
    <lineage>
        <taxon>Bacteria</taxon>
        <taxon>Pseudomonadati</taxon>
        <taxon>Pseudomonadota</taxon>
        <taxon>Alphaproteobacteria</taxon>
        <taxon>Caulobacterales</taxon>
        <taxon>Caulobacteraceae</taxon>
        <taxon>Terricaulis</taxon>
    </lineage>
</organism>
<protein>
    <recommendedName>
        <fullName evidence="3">Transposase</fullName>
    </recommendedName>
</protein>
<gene>
    <name evidence="1" type="ORF">DSM104635_02367</name>
</gene>
<dbReference type="Proteomes" id="UP000431269">
    <property type="component" value="Chromosome"/>
</dbReference>
<proteinExistence type="predicted"/>
<keyword evidence="2" id="KW-1185">Reference proteome</keyword>
<dbReference type="RefSeq" id="WP_158766370.1">
    <property type="nucleotide sequence ID" value="NZ_CP047045.1"/>
</dbReference>
<evidence type="ECO:0008006" key="3">
    <source>
        <dbReference type="Google" id="ProtNLM"/>
    </source>
</evidence>
<name>A0A6I6MQ39_9CAUL</name>
<reference evidence="2" key="1">
    <citation type="submission" date="2019-12" db="EMBL/GenBank/DDBJ databases">
        <title>Complete genome of Terracaulis silvestris 0127_4.</title>
        <authorList>
            <person name="Vieira S."/>
            <person name="Riedel T."/>
            <person name="Sproer C."/>
            <person name="Pascual J."/>
            <person name="Boedeker C."/>
            <person name="Overmann J."/>
        </authorList>
    </citation>
    <scope>NUCLEOTIDE SEQUENCE [LARGE SCALE GENOMIC DNA]</scope>
    <source>
        <strain evidence="2">0127_4</strain>
    </source>
</reference>
<accession>A0A6I6MQ39</accession>
<dbReference type="AlphaFoldDB" id="A0A6I6MQ39"/>
<evidence type="ECO:0000313" key="1">
    <source>
        <dbReference type="EMBL" id="QGZ95518.1"/>
    </source>
</evidence>
<sequence>MRLVAQPNRPNLAIVDAVTASMRGWLIALLAWFCEVVDALPRAAWRCPLLRDAYAASKRAIAADLRRATRKLRKILFLRANDAFRATCARQGIHRISRGVRPGVRAGKRGRGQVWRLATAGIVAGMHRGSLRARIRRLRAMLDNPAPFVARVLKRLPALWRTPHGSGLVLTASREPHASLAAPAPIAPNVSSSLLKISNTSERDPNRGVSRCVNGRDFRHRIGGRLHAPARLPTGPRGR</sequence>
<evidence type="ECO:0000313" key="2">
    <source>
        <dbReference type="Proteomes" id="UP000431269"/>
    </source>
</evidence>
<dbReference type="KEGG" id="tsv:DSM104635_02367"/>